<evidence type="ECO:0000256" key="13">
    <source>
        <dbReference type="ARBA" id="ARBA00023136"/>
    </source>
</evidence>
<evidence type="ECO:0000256" key="14">
    <source>
        <dbReference type="ARBA" id="ARBA00035305"/>
    </source>
</evidence>
<dbReference type="FunFam" id="3.30.565.10:FF:000013">
    <property type="entry name" value="Two-component sensor histidine kinase"/>
    <property type="match status" value="1"/>
</dbReference>
<dbReference type="SUPFAM" id="SSF47384">
    <property type="entry name" value="Homodimeric domain of signal transducing histidine kinase"/>
    <property type="match status" value="1"/>
</dbReference>
<dbReference type="NCBIfam" id="NF040691">
    <property type="entry name" value="MtrAB_MtrB"/>
    <property type="match status" value="1"/>
</dbReference>
<reference evidence="19 20" key="1">
    <citation type="submission" date="2020-01" db="EMBL/GenBank/DDBJ databases">
        <authorList>
            <person name="Deng T."/>
        </authorList>
    </citation>
    <scope>NUCLEOTIDE SEQUENCE [LARGE SCALE GENOMIC DNA]</scope>
    <source>
        <strain evidence="19 20">5221</strain>
    </source>
</reference>
<evidence type="ECO:0000256" key="3">
    <source>
        <dbReference type="ARBA" id="ARBA00012438"/>
    </source>
</evidence>
<evidence type="ECO:0000256" key="9">
    <source>
        <dbReference type="ARBA" id="ARBA00022777"/>
    </source>
</evidence>
<evidence type="ECO:0000256" key="10">
    <source>
        <dbReference type="ARBA" id="ARBA00022840"/>
    </source>
</evidence>
<dbReference type="PROSITE" id="PS50109">
    <property type="entry name" value="HIS_KIN"/>
    <property type="match status" value="1"/>
</dbReference>
<dbReference type="Gene3D" id="1.10.287.130">
    <property type="match status" value="1"/>
</dbReference>
<evidence type="ECO:0000313" key="20">
    <source>
        <dbReference type="Proteomes" id="UP000469215"/>
    </source>
</evidence>
<dbReference type="SMART" id="SM00387">
    <property type="entry name" value="HATPase_c"/>
    <property type="match status" value="1"/>
</dbReference>
<accession>A0A6N9HBE0</accession>
<dbReference type="Gene3D" id="6.10.340.10">
    <property type="match status" value="1"/>
</dbReference>
<keyword evidence="8" id="KW-0547">Nucleotide-binding</keyword>
<evidence type="ECO:0000256" key="12">
    <source>
        <dbReference type="ARBA" id="ARBA00023012"/>
    </source>
</evidence>
<dbReference type="Gene3D" id="3.30.565.10">
    <property type="entry name" value="Histidine kinase-like ATPase, C-terminal domain"/>
    <property type="match status" value="1"/>
</dbReference>
<evidence type="ECO:0000256" key="15">
    <source>
        <dbReference type="SAM" id="MobiDB-lite"/>
    </source>
</evidence>
<organism evidence="19 20">
    <name type="scientific">Brevibacterium rongguiense</name>
    <dbReference type="NCBI Taxonomy" id="2695267"/>
    <lineage>
        <taxon>Bacteria</taxon>
        <taxon>Bacillati</taxon>
        <taxon>Actinomycetota</taxon>
        <taxon>Actinomycetes</taxon>
        <taxon>Micrococcales</taxon>
        <taxon>Brevibacteriaceae</taxon>
        <taxon>Brevibacterium</taxon>
    </lineage>
</organism>
<evidence type="ECO:0000256" key="6">
    <source>
        <dbReference type="ARBA" id="ARBA00022679"/>
    </source>
</evidence>
<dbReference type="SMART" id="SM00388">
    <property type="entry name" value="HisKA"/>
    <property type="match status" value="1"/>
</dbReference>
<keyword evidence="5" id="KW-0597">Phosphoprotein</keyword>
<dbReference type="InterPro" id="IPR047669">
    <property type="entry name" value="MtrAB_MtrB"/>
</dbReference>
<dbReference type="FunFam" id="1.10.287.130:FF:000010">
    <property type="entry name" value="Two-component sensor histidine kinase"/>
    <property type="match status" value="1"/>
</dbReference>
<keyword evidence="4" id="KW-1003">Cell membrane</keyword>
<dbReference type="InterPro" id="IPR003660">
    <property type="entry name" value="HAMP_dom"/>
</dbReference>
<evidence type="ECO:0000259" key="17">
    <source>
        <dbReference type="PROSITE" id="PS50109"/>
    </source>
</evidence>
<dbReference type="CDD" id="cd00082">
    <property type="entry name" value="HisKA"/>
    <property type="match status" value="1"/>
</dbReference>
<dbReference type="InterPro" id="IPR050428">
    <property type="entry name" value="TCS_sensor_his_kinase"/>
</dbReference>
<feature type="domain" description="Histidine kinase" evidence="17">
    <location>
        <begin position="292"/>
        <end position="509"/>
    </location>
</feature>
<dbReference type="InterPro" id="IPR005467">
    <property type="entry name" value="His_kinase_dom"/>
</dbReference>
<keyword evidence="10" id="KW-0067">ATP-binding</keyword>
<dbReference type="GO" id="GO:0000155">
    <property type="term" value="F:phosphorelay sensor kinase activity"/>
    <property type="evidence" value="ECO:0007669"/>
    <property type="project" value="InterPro"/>
</dbReference>
<dbReference type="CDD" id="cd06225">
    <property type="entry name" value="HAMP"/>
    <property type="match status" value="1"/>
</dbReference>
<evidence type="ECO:0000256" key="1">
    <source>
        <dbReference type="ARBA" id="ARBA00000085"/>
    </source>
</evidence>
<dbReference type="InterPro" id="IPR003661">
    <property type="entry name" value="HisK_dim/P_dom"/>
</dbReference>
<feature type="transmembrane region" description="Helical" evidence="16">
    <location>
        <begin position="24"/>
        <end position="43"/>
    </location>
</feature>
<dbReference type="PRINTS" id="PR00344">
    <property type="entry name" value="BCTRLSENSOR"/>
</dbReference>
<dbReference type="SUPFAM" id="SSF55874">
    <property type="entry name" value="ATPase domain of HSP90 chaperone/DNA topoisomerase II/histidine kinase"/>
    <property type="match status" value="1"/>
</dbReference>
<name>A0A6N9HBE0_9MICO</name>
<dbReference type="SMART" id="SM00304">
    <property type="entry name" value="HAMP"/>
    <property type="match status" value="1"/>
</dbReference>
<comment type="caution">
    <text evidence="19">The sequence shown here is derived from an EMBL/GenBank/DDBJ whole genome shotgun (WGS) entry which is preliminary data.</text>
</comment>
<dbReference type="AlphaFoldDB" id="A0A6N9HBE0"/>
<dbReference type="Proteomes" id="UP000469215">
    <property type="component" value="Unassembled WGS sequence"/>
</dbReference>
<protein>
    <recommendedName>
        <fullName evidence="14">Sensor histidine kinase MtrB</fullName>
        <ecNumber evidence="3">2.7.13.3</ecNumber>
    </recommendedName>
</protein>
<evidence type="ECO:0000313" key="19">
    <source>
        <dbReference type="EMBL" id="MYM20882.1"/>
    </source>
</evidence>
<keyword evidence="13 16" id="KW-0472">Membrane</keyword>
<feature type="transmembrane region" description="Helical" evidence="16">
    <location>
        <begin position="204"/>
        <end position="223"/>
    </location>
</feature>
<dbReference type="PROSITE" id="PS50885">
    <property type="entry name" value="HAMP"/>
    <property type="match status" value="1"/>
</dbReference>
<evidence type="ECO:0000256" key="16">
    <source>
        <dbReference type="SAM" id="Phobius"/>
    </source>
</evidence>
<dbReference type="SUPFAM" id="SSF158472">
    <property type="entry name" value="HAMP domain-like"/>
    <property type="match status" value="1"/>
</dbReference>
<comment type="subcellular location">
    <subcellularLocation>
        <location evidence="2">Cell membrane</location>
        <topology evidence="2">Multi-pass membrane protein</topology>
    </subcellularLocation>
</comment>
<dbReference type="GO" id="GO:0005886">
    <property type="term" value="C:plasma membrane"/>
    <property type="evidence" value="ECO:0007669"/>
    <property type="project" value="UniProtKB-SubCell"/>
</dbReference>
<dbReference type="InterPro" id="IPR036097">
    <property type="entry name" value="HisK_dim/P_sf"/>
</dbReference>
<dbReference type="Pfam" id="PF00512">
    <property type="entry name" value="HisKA"/>
    <property type="match status" value="1"/>
</dbReference>
<keyword evidence="7 16" id="KW-0812">Transmembrane</keyword>
<keyword evidence="11 16" id="KW-1133">Transmembrane helix</keyword>
<proteinExistence type="predicted"/>
<evidence type="ECO:0000256" key="5">
    <source>
        <dbReference type="ARBA" id="ARBA00022553"/>
    </source>
</evidence>
<dbReference type="GO" id="GO:0005524">
    <property type="term" value="F:ATP binding"/>
    <property type="evidence" value="ECO:0007669"/>
    <property type="project" value="UniProtKB-KW"/>
</dbReference>
<comment type="catalytic activity">
    <reaction evidence="1">
        <text>ATP + protein L-histidine = ADP + protein N-phospho-L-histidine.</text>
        <dbReference type="EC" id="2.7.13.3"/>
    </reaction>
</comment>
<dbReference type="InterPro" id="IPR036890">
    <property type="entry name" value="HATPase_C_sf"/>
</dbReference>
<sequence>MLRAAGRGLAALWRAVVFAFTRSLQLRIIALTSVLTVVAIYGVGSFMSQQIARGLFEARRNSVSNQTAGYVAEFESLSGITDRDELVDTLSTQLRSKVSNSPTPLRSIALEPVGGNRSVPPIGAFPYGEESVRVADLPGEFRSAVADGQDGEQLYESVELPGSLHSPGLVIAQRVTIPQAGSFELYVVADLEKEQDTLEFVQRALLVAGLVLVVLVGAIAWIVTRLVVVPVRTGAQVARQLADGDLDQRMPVNGSDEIATLAESFNDMADALQDQITRMEQLTVLQRQFVSDVSHELRTPLTTIHIASDLIYESREDFDESTRRSAELLNSQVERFELLLGDLLEISRHDAGAAQLVTKPVDLSEIVTGVIDTVAVVAEQAGTELLVHAPSSPVMAEVDRVRVTRIVRNLVVNAIEHGEQRRIDIYVGSNAEAAAISVRDHGVGMSEEQVEHVFDRFWRADPSRRRTLGGSGLGLAISLEDAHLHAGWLQAWGRTGEGSCFRLTLPRRQGQAIASSPLPLPPADAVLRGGTTLVAGPSTSDGSVRVQTGSIPIVVEVAEHSAEAAVQQGGARSDGAARSGPAQSDGAQSGRAPGPGAEPTEEGP</sequence>
<dbReference type="EMBL" id="WWEQ01000090">
    <property type="protein sequence ID" value="MYM20882.1"/>
    <property type="molecule type" value="Genomic_DNA"/>
</dbReference>
<feature type="domain" description="HAMP" evidence="18">
    <location>
        <begin position="225"/>
        <end position="277"/>
    </location>
</feature>
<dbReference type="PANTHER" id="PTHR45436:SF5">
    <property type="entry name" value="SENSOR HISTIDINE KINASE TRCS"/>
    <property type="match status" value="1"/>
</dbReference>
<keyword evidence="9" id="KW-0418">Kinase</keyword>
<evidence type="ECO:0000256" key="8">
    <source>
        <dbReference type="ARBA" id="ARBA00022741"/>
    </source>
</evidence>
<dbReference type="Pfam" id="PF02518">
    <property type="entry name" value="HATPase_c"/>
    <property type="match status" value="1"/>
</dbReference>
<evidence type="ECO:0000256" key="2">
    <source>
        <dbReference type="ARBA" id="ARBA00004651"/>
    </source>
</evidence>
<dbReference type="InterPro" id="IPR004358">
    <property type="entry name" value="Sig_transdc_His_kin-like_C"/>
</dbReference>
<dbReference type="Pfam" id="PF00672">
    <property type="entry name" value="HAMP"/>
    <property type="match status" value="1"/>
</dbReference>
<feature type="compositionally biased region" description="Low complexity" evidence="15">
    <location>
        <begin position="563"/>
        <end position="582"/>
    </location>
</feature>
<keyword evidence="6" id="KW-0808">Transferase</keyword>
<keyword evidence="12" id="KW-0902">Two-component regulatory system</keyword>
<feature type="region of interest" description="Disordered" evidence="15">
    <location>
        <begin position="563"/>
        <end position="604"/>
    </location>
</feature>
<gene>
    <name evidence="19" type="ORF">GSY69_13165</name>
</gene>
<evidence type="ECO:0000256" key="4">
    <source>
        <dbReference type="ARBA" id="ARBA00022475"/>
    </source>
</evidence>
<evidence type="ECO:0000256" key="7">
    <source>
        <dbReference type="ARBA" id="ARBA00022692"/>
    </source>
</evidence>
<keyword evidence="20" id="KW-1185">Reference proteome</keyword>
<dbReference type="EC" id="2.7.13.3" evidence="3"/>
<dbReference type="InterPro" id="IPR003594">
    <property type="entry name" value="HATPase_dom"/>
</dbReference>
<evidence type="ECO:0000256" key="11">
    <source>
        <dbReference type="ARBA" id="ARBA00022989"/>
    </source>
</evidence>
<dbReference type="PANTHER" id="PTHR45436">
    <property type="entry name" value="SENSOR HISTIDINE KINASE YKOH"/>
    <property type="match status" value="1"/>
</dbReference>
<evidence type="ECO:0000259" key="18">
    <source>
        <dbReference type="PROSITE" id="PS50885"/>
    </source>
</evidence>